<organism evidence="6 7">
    <name type="scientific">Pseudochrobactrum saccharolyticum</name>
    <dbReference type="NCBI Taxonomy" id="354352"/>
    <lineage>
        <taxon>Bacteria</taxon>
        <taxon>Pseudomonadati</taxon>
        <taxon>Pseudomonadota</taxon>
        <taxon>Alphaproteobacteria</taxon>
        <taxon>Hyphomicrobiales</taxon>
        <taxon>Brucellaceae</taxon>
        <taxon>Pseudochrobactrum</taxon>
    </lineage>
</organism>
<dbReference type="PANTHER" id="PTHR35005">
    <property type="entry name" value="3-DEHYDRO-SCYLLO-INOSOSE HYDROLASE"/>
    <property type="match status" value="1"/>
</dbReference>
<dbReference type="Pfam" id="PF02633">
    <property type="entry name" value="Creatininase"/>
    <property type="match status" value="1"/>
</dbReference>
<dbReference type="InterPro" id="IPR003785">
    <property type="entry name" value="Creatininase/forma_Hydrolase"/>
</dbReference>
<evidence type="ECO:0000256" key="4">
    <source>
        <dbReference type="ARBA" id="ARBA00022833"/>
    </source>
</evidence>
<accession>A0A7W8ER89</accession>
<keyword evidence="3 6" id="KW-0378">Hydrolase</keyword>
<reference evidence="6 7" key="1">
    <citation type="submission" date="2020-08" db="EMBL/GenBank/DDBJ databases">
        <title>Genomic Encyclopedia of Type Strains, Phase IV (KMG-IV): sequencing the most valuable type-strain genomes for metagenomic binning, comparative biology and taxonomic classification.</title>
        <authorList>
            <person name="Goeker M."/>
        </authorList>
    </citation>
    <scope>NUCLEOTIDE SEQUENCE [LARGE SCALE GENOMIC DNA]</scope>
    <source>
        <strain evidence="6 7">DSM 25620</strain>
    </source>
</reference>
<dbReference type="PANTHER" id="PTHR35005:SF1">
    <property type="entry name" value="2-AMINO-5-FORMYLAMINO-6-RIBOSYLAMINOPYRIMIDIN-4(3H)-ONE 5'-MONOPHOSPHATE DEFORMYLASE"/>
    <property type="match status" value="1"/>
</dbReference>
<keyword evidence="2" id="KW-0479">Metal-binding</keyword>
<dbReference type="EMBL" id="JACHIL010000005">
    <property type="protein sequence ID" value="MBB5092252.1"/>
    <property type="molecule type" value="Genomic_DNA"/>
</dbReference>
<evidence type="ECO:0000256" key="5">
    <source>
        <dbReference type="ARBA" id="ARBA00024029"/>
    </source>
</evidence>
<dbReference type="GO" id="GO:0009231">
    <property type="term" value="P:riboflavin biosynthetic process"/>
    <property type="evidence" value="ECO:0007669"/>
    <property type="project" value="TreeGrafter"/>
</dbReference>
<dbReference type="Proteomes" id="UP000531231">
    <property type="component" value="Unassembled WGS sequence"/>
</dbReference>
<dbReference type="GO" id="GO:0046872">
    <property type="term" value="F:metal ion binding"/>
    <property type="evidence" value="ECO:0007669"/>
    <property type="project" value="UniProtKB-KW"/>
</dbReference>
<dbReference type="GO" id="GO:0016811">
    <property type="term" value="F:hydrolase activity, acting on carbon-nitrogen (but not peptide) bonds, in linear amides"/>
    <property type="evidence" value="ECO:0007669"/>
    <property type="project" value="TreeGrafter"/>
</dbReference>
<sequence>MPEITQHASSALSDRVPQTSEALVTEPLQDTIPENLIAVLPLGAHEQHGPHLPFETDTIIAEGIAARLAENLPEHITARFLTTEPVGYSVEHMDVEGSRTLAFSEAVNRWIGIGENLCAANIRKLVILNAHGGNSPLATIVATELRARLGMLAVATHWTRFGIPEDLISAEQKHLDIHAGYIETSVMLALAPELVQMDKAQNYINEQAKFIEEFQYLRAYGPHAFGWMMSDLNKQGAAGNALRANAQDGEKIIAHAVSGLTGLMDDVHRFDISVFGQSPAL</sequence>
<dbReference type="GO" id="GO:0047789">
    <property type="term" value="F:creatininase activity"/>
    <property type="evidence" value="ECO:0007669"/>
    <property type="project" value="UniProtKB-EC"/>
</dbReference>
<evidence type="ECO:0000256" key="1">
    <source>
        <dbReference type="ARBA" id="ARBA00001947"/>
    </source>
</evidence>
<comment type="cofactor">
    <cofactor evidence="1">
        <name>Zn(2+)</name>
        <dbReference type="ChEBI" id="CHEBI:29105"/>
    </cofactor>
</comment>
<name>A0A7W8ER89_9HYPH</name>
<dbReference type="InterPro" id="IPR024087">
    <property type="entry name" value="Creatininase-like_sf"/>
</dbReference>
<keyword evidence="4" id="KW-0862">Zinc</keyword>
<evidence type="ECO:0000256" key="3">
    <source>
        <dbReference type="ARBA" id="ARBA00022801"/>
    </source>
</evidence>
<evidence type="ECO:0000313" key="7">
    <source>
        <dbReference type="Proteomes" id="UP000531231"/>
    </source>
</evidence>
<evidence type="ECO:0000313" key="6">
    <source>
        <dbReference type="EMBL" id="MBB5092252.1"/>
    </source>
</evidence>
<proteinExistence type="inferred from homology"/>
<comment type="similarity">
    <text evidence="5">Belongs to the creatininase superfamily.</text>
</comment>
<keyword evidence="7" id="KW-1185">Reference proteome</keyword>
<evidence type="ECO:0000256" key="2">
    <source>
        <dbReference type="ARBA" id="ARBA00022723"/>
    </source>
</evidence>
<dbReference type="SUPFAM" id="SSF102215">
    <property type="entry name" value="Creatininase"/>
    <property type="match status" value="1"/>
</dbReference>
<dbReference type="EC" id="3.5.2.10" evidence="6"/>
<dbReference type="AlphaFoldDB" id="A0A7W8ER89"/>
<dbReference type="Gene3D" id="3.40.50.10310">
    <property type="entry name" value="Creatininase"/>
    <property type="match status" value="1"/>
</dbReference>
<protein>
    <submittedName>
        <fullName evidence="6">Creatinine amidohydrolase</fullName>
        <ecNumber evidence="6">3.5.2.10</ecNumber>
    </submittedName>
</protein>
<comment type="caution">
    <text evidence="6">The sequence shown here is derived from an EMBL/GenBank/DDBJ whole genome shotgun (WGS) entry which is preliminary data.</text>
</comment>
<gene>
    <name evidence="6" type="ORF">HNQ68_002806</name>
</gene>